<dbReference type="eggNOG" id="ENOG502QPW5">
    <property type="taxonomic scope" value="Eukaryota"/>
</dbReference>
<name>G0PII3_CAEBE</name>
<keyword evidence="3" id="KW-1185">Reference proteome</keyword>
<evidence type="ECO:0000313" key="2">
    <source>
        <dbReference type="EMBL" id="EGT57733.1"/>
    </source>
</evidence>
<feature type="region of interest" description="Disordered" evidence="1">
    <location>
        <begin position="191"/>
        <end position="210"/>
    </location>
</feature>
<dbReference type="SUPFAM" id="SSF101447">
    <property type="entry name" value="Formin homology 2 domain (FH2 domain)"/>
    <property type="match status" value="1"/>
</dbReference>
<dbReference type="OrthoDB" id="5863642at2759"/>
<accession>G0PII3</accession>
<evidence type="ECO:0000313" key="3">
    <source>
        <dbReference type="Proteomes" id="UP000008068"/>
    </source>
</evidence>
<dbReference type="STRING" id="135651.G0PII3"/>
<proteinExistence type="predicted"/>
<feature type="compositionally biased region" description="Acidic residues" evidence="1">
    <location>
        <begin position="196"/>
        <end position="206"/>
    </location>
</feature>
<feature type="region of interest" description="Disordered" evidence="1">
    <location>
        <begin position="233"/>
        <end position="294"/>
    </location>
</feature>
<organism evidence="3">
    <name type="scientific">Caenorhabditis brenneri</name>
    <name type="common">Nematode worm</name>
    <dbReference type="NCBI Taxonomy" id="135651"/>
    <lineage>
        <taxon>Eukaryota</taxon>
        <taxon>Metazoa</taxon>
        <taxon>Ecdysozoa</taxon>
        <taxon>Nematoda</taxon>
        <taxon>Chromadorea</taxon>
        <taxon>Rhabditida</taxon>
        <taxon>Rhabditina</taxon>
        <taxon>Rhabditomorpha</taxon>
        <taxon>Rhabditoidea</taxon>
        <taxon>Rhabditidae</taxon>
        <taxon>Peloderinae</taxon>
        <taxon>Caenorhabditis</taxon>
    </lineage>
</organism>
<reference evidence="3" key="1">
    <citation type="submission" date="2011-07" db="EMBL/GenBank/DDBJ databases">
        <authorList>
            <consortium name="Caenorhabditis brenneri Sequencing and Analysis Consortium"/>
            <person name="Wilson R.K."/>
        </authorList>
    </citation>
    <scope>NUCLEOTIDE SEQUENCE [LARGE SCALE GENOMIC DNA]</scope>
    <source>
        <strain evidence="3">PB2801</strain>
    </source>
</reference>
<gene>
    <name evidence="2" type="ORF">CAEBREN_05909</name>
</gene>
<dbReference type="HOGENOM" id="CLU_426561_0_0_1"/>
<dbReference type="FunCoup" id="G0PII3">
    <property type="interactions" value="97"/>
</dbReference>
<protein>
    <submittedName>
        <fullName evidence="2">Uncharacterized protein</fullName>
    </submittedName>
</protein>
<sequence length="653" mass="75264">MHLVRFLLTLYSKNYLFFRGKKEWKCEKKTPPVIQICCVDGTPCSDHNDQSNGIRLRKNPTTTTNNYNNHVAHDNHNSTPKSFYSENSGIRGFFKNLWTSVKKGSTKVWEFGKKAGKKVWNAVKFGAQFLWKVINCFFSVIYAFIVSNNVPSQTLPSTPKPYKAIPSSPNYNKVSFEYPSEKLNEAELRSVTKQEIEEEDPDEPTIYEDVSKKEEVIKKVPDTSESFYYERVFEEPKQEQTIPEPPREKSVPPPPPPPPPPKPVSREPSRAPSRARSMTPGKERKEIKGGIGGFKSDIMDELEEHQRVRQERASVNREMTQSCHPDMAQWKANETVDRSANSTPWRASSVGPTMRRLEQVVSRIDGDDQKEPNFVFRPQKIVHSSEEYQNRNKQTFDSGFMMGRSVFSPVEEAEQMRKDINNKQQSYSSPQYQSGNWMEGQRSRNIHTRNEQINDYQTQRNPFGSAAYKSSPYASHTARRSKTPIRNIEAEGGVESIARQWPPVSNATTTVGNARDDWVGRSMRGVEESDDGLVMTMCRRVVEKKKDENWKWRDESGRLLDEKHNNTWKGELDTLLRDGPNEGRHWSRTVEKLPTGDTRFQDVNRQYNKEFVVEVILMQIFSHVYQTSLSEHCAQLLTAGLSIEMKLPSQLFR</sequence>
<feature type="compositionally biased region" description="Pro residues" evidence="1">
    <location>
        <begin position="251"/>
        <end position="263"/>
    </location>
</feature>
<dbReference type="Proteomes" id="UP000008068">
    <property type="component" value="Unassembled WGS sequence"/>
</dbReference>
<dbReference type="AlphaFoldDB" id="G0PII3"/>
<evidence type="ECO:0000256" key="1">
    <source>
        <dbReference type="SAM" id="MobiDB-lite"/>
    </source>
</evidence>
<dbReference type="InParanoid" id="G0PII3"/>
<dbReference type="EMBL" id="GL380573">
    <property type="protein sequence ID" value="EGT57733.1"/>
    <property type="molecule type" value="Genomic_DNA"/>
</dbReference>